<feature type="transmembrane region" description="Helical" evidence="2">
    <location>
        <begin position="289"/>
        <end position="313"/>
    </location>
</feature>
<dbReference type="GO" id="GO:0016485">
    <property type="term" value="P:protein processing"/>
    <property type="evidence" value="ECO:0007669"/>
    <property type="project" value="TreeGrafter"/>
</dbReference>
<dbReference type="AlphaFoldDB" id="A0A9D4Q7C0"/>
<accession>A0A9D4Q7C0</accession>
<keyword evidence="2" id="KW-0472">Membrane</keyword>
<keyword evidence="2" id="KW-1133">Transmembrane helix</keyword>
<feature type="compositionally biased region" description="Polar residues" evidence="1">
    <location>
        <begin position="25"/>
        <end position="44"/>
    </location>
</feature>
<evidence type="ECO:0000313" key="3">
    <source>
        <dbReference type="EMBL" id="KAH7969485.1"/>
    </source>
</evidence>
<dbReference type="Proteomes" id="UP000821837">
    <property type="component" value="Unassembled WGS sequence"/>
</dbReference>
<dbReference type="EMBL" id="JABSTV010001248">
    <property type="protein sequence ID" value="KAH7969485.1"/>
    <property type="molecule type" value="Genomic_DNA"/>
</dbReference>
<dbReference type="PROSITE" id="PS51885">
    <property type="entry name" value="NEPRILYSIN"/>
    <property type="match status" value="1"/>
</dbReference>
<feature type="compositionally biased region" description="Basic and acidic residues" evidence="1">
    <location>
        <begin position="241"/>
        <end position="259"/>
    </location>
</feature>
<evidence type="ECO:0000256" key="2">
    <source>
        <dbReference type="SAM" id="Phobius"/>
    </source>
</evidence>
<feature type="compositionally biased region" description="Low complexity" evidence="1">
    <location>
        <begin position="45"/>
        <end position="65"/>
    </location>
</feature>
<proteinExistence type="predicted"/>
<feature type="compositionally biased region" description="Low complexity" evidence="1">
    <location>
        <begin position="72"/>
        <end position="92"/>
    </location>
</feature>
<reference evidence="3" key="2">
    <citation type="submission" date="2021-09" db="EMBL/GenBank/DDBJ databases">
        <authorList>
            <person name="Jia N."/>
            <person name="Wang J."/>
            <person name="Shi W."/>
            <person name="Du L."/>
            <person name="Sun Y."/>
            <person name="Zhan W."/>
            <person name="Jiang J."/>
            <person name="Wang Q."/>
            <person name="Zhang B."/>
            <person name="Ji P."/>
            <person name="Sakyi L.B."/>
            <person name="Cui X."/>
            <person name="Yuan T."/>
            <person name="Jiang B."/>
            <person name="Yang W."/>
            <person name="Lam T.T.-Y."/>
            <person name="Chang Q."/>
            <person name="Ding S."/>
            <person name="Wang X."/>
            <person name="Zhu J."/>
            <person name="Ruan X."/>
            <person name="Zhao L."/>
            <person name="Wei J."/>
            <person name="Que T."/>
            <person name="Du C."/>
            <person name="Cheng J."/>
            <person name="Dai P."/>
            <person name="Han X."/>
            <person name="Huang E."/>
            <person name="Gao Y."/>
            <person name="Liu J."/>
            <person name="Shao H."/>
            <person name="Ye R."/>
            <person name="Li L."/>
            <person name="Wei W."/>
            <person name="Wang X."/>
            <person name="Wang C."/>
            <person name="Huo Q."/>
            <person name="Li W."/>
            <person name="Guo W."/>
            <person name="Chen H."/>
            <person name="Chen S."/>
            <person name="Zhou L."/>
            <person name="Zhou L."/>
            <person name="Ni X."/>
            <person name="Tian J."/>
            <person name="Zhou Y."/>
            <person name="Sheng Y."/>
            <person name="Liu T."/>
            <person name="Pan Y."/>
            <person name="Xia L."/>
            <person name="Li J."/>
            <person name="Zhao F."/>
            <person name="Cao W."/>
        </authorList>
    </citation>
    <scope>NUCLEOTIDE SEQUENCE</scope>
    <source>
        <strain evidence="3">Rsan-2018</strain>
        <tissue evidence="3">Larvae</tissue>
    </source>
</reference>
<dbReference type="InterPro" id="IPR024079">
    <property type="entry name" value="MetalloPept_cat_dom_sf"/>
</dbReference>
<dbReference type="GO" id="GO:0005886">
    <property type="term" value="C:plasma membrane"/>
    <property type="evidence" value="ECO:0007669"/>
    <property type="project" value="TreeGrafter"/>
</dbReference>
<feature type="compositionally biased region" description="Low complexity" evidence="1">
    <location>
        <begin position="7"/>
        <end position="19"/>
    </location>
</feature>
<dbReference type="PANTHER" id="PTHR11733">
    <property type="entry name" value="ZINC METALLOPROTEASE FAMILY M13 NEPRILYSIN-RELATED"/>
    <property type="match status" value="1"/>
</dbReference>
<dbReference type="GO" id="GO:0004222">
    <property type="term" value="F:metalloendopeptidase activity"/>
    <property type="evidence" value="ECO:0007669"/>
    <property type="project" value="InterPro"/>
</dbReference>
<evidence type="ECO:0000256" key="1">
    <source>
        <dbReference type="SAM" id="MobiDB-lite"/>
    </source>
</evidence>
<keyword evidence="2" id="KW-0812">Transmembrane</keyword>
<dbReference type="Gene3D" id="1.10.1380.10">
    <property type="entry name" value="Neutral endopeptidase , domain2"/>
    <property type="match status" value="1"/>
</dbReference>
<feature type="region of interest" description="Disordered" evidence="1">
    <location>
        <begin position="234"/>
        <end position="259"/>
    </location>
</feature>
<sequence>MSSAKGSTRSTRSAKAAASEGQPRSGKTSKSNRPSVPSLTQRKVSTASSKSSTASGKSASSGKGANTDTKWKPSVTASSKTSSSRSVVMTKSGRAPSPESSSKKQRPIDTNKAVTNTDDAKKSIESRSTKKSAAKHKLSDGAAPPVGEAEPPHQVSSKVLHKSTDGHKTDRRDATKEDVEKEASSKAYQGDGRTADKSMKYDGNRSVKNKSGSHNMMSLIKRKSMAVLSVAGLAGRATPKPRPEKSKTPAESAGHSKVEMSDARASLARLAAMNEESGHSELDSQQQRCLALGGALSLTLLMIIFFSVVSYILRSGAPTIPVACETPECAAAKAYVEGLLGDPKLRCVDFYNYVCGQMIANHVSASAAALERLHNRLMTDKEKTPDKLGGHVAARVYSGCQAFLDMSEASVATMQDAARTIKSDTLRGANTFAQIVKVIVSVSLQRGLHTVLKVGLVRYTEGSPVSLRLSPGRSIQRKFVKDSLKDLAQQMKAAFAWAPEVNTTEAVNLVLAVDKDVEEAFTTSDGAGDDHEKSGPLHSFVRDMLPVATTEVWVSAVTASNPDFFVASAGTPCFATALSGVRDAFRQLIKVGVRSAASYLAANLEAEVAIFEYARQNLSSDAVAKRRFCLDVTRRSMASAWHLLAARILKTSGRDGEVKHMFGALRHVFGTGEHGALFTWLDPKVRTAAMKRLEEVAVTVIGIEEESKLSAINYADFTPAMTETRDFVDGYLSTLRQTQKMQTVAPPTRWQVVYAEMELIGTVVYDPRLRAIVVPPILMTEPYFYNNALPMHFDYGTVGALIAVRMAQIVGRQGDPTAANASNAFNRSAQCIRELRRHLDAAAASKSGLRAAYEALLIWFTEESGDPDVFHRYWPAAQVLFFARFCLLSCGGMQRRHTDDSRVPPRDRCLLPLHNTPQFAEAFECAGNKGFVAGECQL</sequence>
<feature type="region of interest" description="Disordered" evidence="1">
    <location>
        <begin position="1"/>
        <end position="212"/>
    </location>
</feature>
<evidence type="ECO:0000313" key="4">
    <source>
        <dbReference type="Proteomes" id="UP000821837"/>
    </source>
</evidence>
<comment type="caution">
    <text evidence="3">The sequence shown here is derived from an EMBL/GenBank/DDBJ whole genome shotgun (WGS) entry which is preliminary data.</text>
</comment>
<feature type="compositionally biased region" description="Basic and acidic residues" evidence="1">
    <location>
        <begin position="162"/>
        <end position="184"/>
    </location>
</feature>
<feature type="compositionally biased region" description="Basic and acidic residues" evidence="1">
    <location>
        <begin position="118"/>
        <end position="128"/>
    </location>
</feature>
<organism evidence="3 4">
    <name type="scientific">Rhipicephalus sanguineus</name>
    <name type="common">Brown dog tick</name>
    <name type="synonym">Ixodes sanguineus</name>
    <dbReference type="NCBI Taxonomy" id="34632"/>
    <lineage>
        <taxon>Eukaryota</taxon>
        <taxon>Metazoa</taxon>
        <taxon>Ecdysozoa</taxon>
        <taxon>Arthropoda</taxon>
        <taxon>Chelicerata</taxon>
        <taxon>Arachnida</taxon>
        <taxon>Acari</taxon>
        <taxon>Parasitiformes</taxon>
        <taxon>Ixodida</taxon>
        <taxon>Ixodoidea</taxon>
        <taxon>Ixodidae</taxon>
        <taxon>Rhipicephalinae</taxon>
        <taxon>Rhipicephalus</taxon>
        <taxon>Rhipicephalus</taxon>
    </lineage>
</organism>
<keyword evidence="4" id="KW-1185">Reference proteome</keyword>
<dbReference type="InterPro" id="IPR000718">
    <property type="entry name" value="Peptidase_M13"/>
</dbReference>
<dbReference type="PANTHER" id="PTHR11733:SF241">
    <property type="entry name" value="GH26575P-RELATED"/>
    <property type="match status" value="1"/>
</dbReference>
<feature type="compositionally biased region" description="Basic and acidic residues" evidence="1">
    <location>
        <begin position="193"/>
        <end position="205"/>
    </location>
</feature>
<protein>
    <submittedName>
        <fullName evidence="3">Uncharacterized protein</fullName>
    </submittedName>
</protein>
<reference evidence="3" key="1">
    <citation type="journal article" date="2020" name="Cell">
        <title>Large-Scale Comparative Analyses of Tick Genomes Elucidate Their Genetic Diversity and Vector Capacities.</title>
        <authorList>
            <consortium name="Tick Genome and Microbiome Consortium (TIGMIC)"/>
            <person name="Jia N."/>
            <person name="Wang J."/>
            <person name="Shi W."/>
            <person name="Du L."/>
            <person name="Sun Y."/>
            <person name="Zhan W."/>
            <person name="Jiang J.F."/>
            <person name="Wang Q."/>
            <person name="Zhang B."/>
            <person name="Ji P."/>
            <person name="Bell-Sakyi L."/>
            <person name="Cui X.M."/>
            <person name="Yuan T.T."/>
            <person name="Jiang B.G."/>
            <person name="Yang W.F."/>
            <person name="Lam T.T."/>
            <person name="Chang Q.C."/>
            <person name="Ding S.J."/>
            <person name="Wang X.J."/>
            <person name="Zhu J.G."/>
            <person name="Ruan X.D."/>
            <person name="Zhao L."/>
            <person name="Wei J.T."/>
            <person name="Ye R.Z."/>
            <person name="Que T.C."/>
            <person name="Du C.H."/>
            <person name="Zhou Y.H."/>
            <person name="Cheng J.X."/>
            <person name="Dai P.F."/>
            <person name="Guo W.B."/>
            <person name="Han X.H."/>
            <person name="Huang E.J."/>
            <person name="Li L.F."/>
            <person name="Wei W."/>
            <person name="Gao Y.C."/>
            <person name="Liu J.Z."/>
            <person name="Shao H.Z."/>
            <person name="Wang X."/>
            <person name="Wang C.C."/>
            <person name="Yang T.C."/>
            <person name="Huo Q.B."/>
            <person name="Li W."/>
            <person name="Chen H.Y."/>
            <person name="Chen S.E."/>
            <person name="Zhou L.G."/>
            <person name="Ni X.B."/>
            <person name="Tian J.H."/>
            <person name="Sheng Y."/>
            <person name="Liu T."/>
            <person name="Pan Y.S."/>
            <person name="Xia L.Y."/>
            <person name="Li J."/>
            <person name="Zhao F."/>
            <person name="Cao W.C."/>
        </authorList>
    </citation>
    <scope>NUCLEOTIDE SEQUENCE</scope>
    <source>
        <strain evidence="3">Rsan-2018</strain>
    </source>
</reference>
<dbReference type="Gene3D" id="3.40.390.10">
    <property type="entry name" value="Collagenase (Catalytic Domain)"/>
    <property type="match status" value="1"/>
</dbReference>
<gene>
    <name evidence="3" type="ORF">HPB52_018828</name>
</gene>
<name>A0A9D4Q7C0_RHISA</name>
<dbReference type="VEuPathDB" id="VectorBase:RSAN_047395"/>
<dbReference type="SUPFAM" id="SSF55486">
    <property type="entry name" value="Metalloproteases ('zincins'), catalytic domain"/>
    <property type="match status" value="1"/>
</dbReference>
<dbReference type="InterPro" id="IPR042089">
    <property type="entry name" value="Peptidase_M13_dom_2"/>
</dbReference>